<dbReference type="Gene3D" id="1.10.10.10">
    <property type="entry name" value="Winged helix-like DNA-binding domain superfamily/Winged helix DNA-binding domain"/>
    <property type="match status" value="1"/>
</dbReference>
<dbReference type="SUPFAM" id="SSF53850">
    <property type="entry name" value="Periplasmic binding protein-like II"/>
    <property type="match status" value="1"/>
</dbReference>
<evidence type="ECO:0000256" key="4">
    <source>
        <dbReference type="ARBA" id="ARBA00023163"/>
    </source>
</evidence>
<dbReference type="SUPFAM" id="SSF46785">
    <property type="entry name" value="Winged helix' DNA-binding domain"/>
    <property type="match status" value="1"/>
</dbReference>
<keyword evidence="4" id="KW-0804">Transcription</keyword>
<accession>A0A839S1C6</accession>
<keyword evidence="7" id="KW-1185">Reference proteome</keyword>
<dbReference type="InterPro" id="IPR005119">
    <property type="entry name" value="LysR_subst-bd"/>
</dbReference>
<dbReference type="GO" id="GO:0003677">
    <property type="term" value="F:DNA binding"/>
    <property type="evidence" value="ECO:0007669"/>
    <property type="project" value="UniProtKB-KW"/>
</dbReference>
<dbReference type="AlphaFoldDB" id="A0A839S1C6"/>
<dbReference type="InterPro" id="IPR050950">
    <property type="entry name" value="HTH-type_LysR_regulators"/>
</dbReference>
<dbReference type="PRINTS" id="PR00039">
    <property type="entry name" value="HTHLYSR"/>
</dbReference>
<evidence type="ECO:0000256" key="1">
    <source>
        <dbReference type="ARBA" id="ARBA00009437"/>
    </source>
</evidence>
<dbReference type="InterPro" id="IPR036388">
    <property type="entry name" value="WH-like_DNA-bd_sf"/>
</dbReference>
<dbReference type="InterPro" id="IPR036390">
    <property type="entry name" value="WH_DNA-bd_sf"/>
</dbReference>
<keyword evidence="2" id="KW-0805">Transcription regulation</keyword>
<sequence length="312" mass="32731">MSIDMSIRQLRAIVAVADAGGYSAAARQLHIAQSSLSRSVLEIERRVGVSLFERTTRSVVPTPDGAEFLTIARGLLSHVDAALNHFEGYLAGTRGSVTVAALPSLAGSMLPAALADFRHDRPDVAVSVRDGLADEVLAHVVDGTADMAITVAPSVPAGLSAPRIAVDRFVCVFPPGHRFGGRQRVAWRDLAGEPFVAFDRDTSIRTYVDRTLADVGVEVGPITEARNIGAVAGLAAAGLGVSMAPALVVPMMGFAGLEHATASGPVVERDIRLVHDPARPLSRPARALMDTLLGAAARELELPAGARWTTDD</sequence>
<reference evidence="6 7" key="1">
    <citation type="submission" date="2020-08" db="EMBL/GenBank/DDBJ databases">
        <title>Genomic Encyclopedia of Type Strains, Phase III (KMG-III): the genomes of soil and plant-associated and newly described type strains.</title>
        <authorList>
            <person name="Whitman W."/>
        </authorList>
    </citation>
    <scope>NUCLEOTIDE SEQUENCE [LARGE SCALE GENOMIC DNA]</scope>
    <source>
        <strain evidence="6 7">CECT 8577</strain>
    </source>
</reference>
<organism evidence="6 7">
    <name type="scientific">Prauserella isguenensis</name>
    <dbReference type="NCBI Taxonomy" id="1470180"/>
    <lineage>
        <taxon>Bacteria</taxon>
        <taxon>Bacillati</taxon>
        <taxon>Actinomycetota</taxon>
        <taxon>Actinomycetes</taxon>
        <taxon>Pseudonocardiales</taxon>
        <taxon>Pseudonocardiaceae</taxon>
        <taxon>Prauserella</taxon>
    </lineage>
</organism>
<dbReference type="GO" id="GO:0003700">
    <property type="term" value="F:DNA-binding transcription factor activity"/>
    <property type="evidence" value="ECO:0007669"/>
    <property type="project" value="InterPro"/>
</dbReference>
<feature type="domain" description="HTH lysR-type" evidence="5">
    <location>
        <begin position="5"/>
        <end position="62"/>
    </location>
</feature>
<comment type="caution">
    <text evidence="6">The sequence shown here is derived from an EMBL/GenBank/DDBJ whole genome shotgun (WGS) entry which is preliminary data.</text>
</comment>
<dbReference type="Gene3D" id="3.40.190.290">
    <property type="match status" value="1"/>
</dbReference>
<dbReference type="RefSeq" id="WP_183653270.1">
    <property type="nucleotide sequence ID" value="NZ_JACHWU010000002.1"/>
</dbReference>
<evidence type="ECO:0000256" key="3">
    <source>
        <dbReference type="ARBA" id="ARBA00023125"/>
    </source>
</evidence>
<dbReference type="InterPro" id="IPR000847">
    <property type="entry name" value="LysR_HTH_N"/>
</dbReference>
<gene>
    <name evidence="6" type="ORF">FHS23_002438</name>
</gene>
<dbReference type="EMBL" id="JACHWU010000002">
    <property type="protein sequence ID" value="MBB3051415.1"/>
    <property type="molecule type" value="Genomic_DNA"/>
</dbReference>
<evidence type="ECO:0000256" key="2">
    <source>
        <dbReference type="ARBA" id="ARBA00023015"/>
    </source>
</evidence>
<protein>
    <submittedName>
        <fullName evidence="6">DNA-binding transcriptional LysR family regulator</fullName>
    </submittedName>
</protein>
<dbReference type="Proteomes" id="UP000550714">
    <property type="component" value="Unassembled WGS sequence"/>
</dbReference>
<dbReference type="Pfam" id="PF00126">
    <property type="entry name" value="HTH_1"/>
    <property type="match status" value="1"/>
</dbReference>
<dbReference type="FunFam" id="1.10.10.10:FF:000001">
    <property type="entry name" value="LysR family transcriptional regulator"/>
    <property type="match status" value="1"/>
</dbReference>
<comment type="similarity">
    <text evidence="1">Belongs to the LysR transcriptional regulatory family.</text>
</comment>
<evidence type="ECO:0000259" key="5">
    <source>
        <dbReference type="PROSITE" id="PS50931"/>
    </source>
</evidence>
<dbReference type="PANTHER" id="PTHR30419:SF30">
    <property type="entry name" value="LYSR FAMILY TRANSCRIPTIONAL REGULATOR"/>
    <property type="match status" value="1"/>
</dbReference>
<dbReference type="PROSITE" id="PS50931">
    <property type="entry name" value="HTH_LYSR"/>
    <property type="match status" value="1"/>
</dbReference>
<proteinExistence type="inferred from homology"/>
<name>A0A839S1C6_9PSEU</name>
<evidence type="ECO:0000313" key="6">
    <source>
        <dbReference type="EMBL" id="MBB3051415.1"/>
    </source>
</evidence>
<dbReference type="PANTHER" id="PTHR30419">
    <property type="entry name" value="HTH-TYPE TRANSCRIPTIONAL REGULATOR YBHD"/>
    <property type="match status" value="1"/>
</dbReference>
<keyword evidence="3 6" id="KW-0238">DNA-binding</keyword>
<evidence type="ECO:0000313" key="7">
    <source>
        <dbReference type="Proteomes" id="UP000550714"/>
    </source>
</evidence>
<dbReference type="GO" id="GO:0005829">
    <property type="term" value="C:cytosol"/>
    <property type="evidence" value="ECO:0007669"/>
    <property type="project" value="TreeGrafter"/>
</dbReference>
<dbReference type="Pfam" id="PF03466">
    <property type="entry name" value="LysR_substrate"/>
    <property type="match status" value="1"/>
</dbReference>